<feature type="transmembrane region" description="Helical" evidence="1">
    <location>
        <begin position="135"/>
        <end position="156"/>
    </location>
</feature>
<evidence type="ECO:0000313" key="2">
    <source>
        <dbReference type="EMBL" id="MFD1735145.1"/>
    </source>
</evidence>
<reference evidence="3" key="1">
    <citation type="journal article" date="2019" name="Int. J. Syst. Evol. Microbiol.">
        <title>The Global Catalogue of Microorganisms (GCM) 10K type strain sequencing project: providing services to taxonomists for standard genome sequencing and annotation.</title>
        <authorList>
            <consortium name="The Broad Institute Genomics Platform"/>
            <consortium name="The Broad Institute Genome Sequencing Center for Infectious Disease"/>
            <person name="Wu L."/>
            <person name="Ma J."/>
        </authorList>
    </citation>
    <scope>NUCLEOTIDE SEQUENCE [LARGE SCALE GENOMIC DNA]</scope>
    <source>
        <strain evidence="3">CCUG 49339</strain>
    </source>
</reference>
<evidence type="ECO:0000313" key="3">
    <source>
        <dbReference type="Proteomes" id="UP001597214"/>
    </source>
</evidence>
<evidence type="ECO:0000256" key="1">
    <source>
        <dbReference type="SAM" id="Phobius"/>
    </source>
</evidence>
<organism evidence="2 3">
    <name type="scientific">Bacillus salitolerans</name>
    <dbReference type="NCBI Taxonomy" id="1437434"/>
    <lineage>
        <taxon>Bacteria</taxon>
        <taxon>Bacillati</taxon>
        <taxon>Bacillota</taxon>
        <taxon>Bacilli</taxon>
        <taxon>Bacillales</taxon>
        <taxon>Bacillaceae</taxon>
        <taxon>Bacillus</taxon>
    </lineage>
</organism>
<keyword evidence="1" id="KW-1133">Transmembrane helix</keyword>
<comment type="caution">
    <text evidence="2">The sequence shown here is derived from an EMBL/GenBank/DDBJ whole genome shotgun (WGS) entry which is preliminary data.</text>
</comment>
<keyword evidence="1" id="KW-0472">Membrane</keyword>
<dbReference type="Pfam" id="PF16933">
    <property type="entry name" value="PelG"/>
    <property type="match status" value="1"/>
</dbReference>
<feature type="transmembrane region" description="Helical" evidence="1">
    <location>
        <begin position="430"/>
        <end position="448"/>
    </location>
</feature>
<sequence length="489" mass="56579">MAGIGFKMQKLFKEDYFSSRIKAYSFAGLITAGPWIIVIVTVALIQAIIRSFTNIPDDTRELFVISISYSFIFSQVIFGMKQLIVTRYLADLFYVENFKDVFPTFIGSTKVVIFLALFLWGIFCVLSPLPLLYKVLLLILFITLNVIWILFTFLTAAKYYQPVALSFLFGGITTIVAIYGSVNLLPFESYSHYFKAFILLSGFTAGMVVTLYILLYALLISFPDKGVKNQFNYLQYYDKYPSLFWNGFLYNMAIWVCNWVIWFGSGSILLEATFRFHRFYDTAIFWSYLTIIPTMVIFVISIETRFYSRYRSFYGYINRGGSLSQIQQAKYQMQRVLKQEMERLLRNQGLFSFTILLLAPFFISYLLLPKEFLTIFRLTLVGAFSNAMVLVVNLLLLYFEDRKGALLTVVILFASNLILSLLFLPFGDGYYGLSFAIGCSLSFAYGSWRLISYVSEIDYFAFTGQGVRHKKSRYEIFTKIGRFLNEKFV</sequence>
<feature type="transmembrane region" description="Helical" evidence="1">
    <location>
        <begin position="163"/>
        <end position="185"/>
    </location>
</feature>
<feature type="transmembrane region" description="Helical" evidence="1">
    <location>
        <begin position="197"/>
        <end position="222"/>
    </location>
</feature>
<dbReference type="InterPro" id="IPR031617">
    <property type="entry name" value="PelG"/>
</dbReference>
<dbReference type="RefSeq" id="WP_377926232.1">
    <property type="nucleotide sequence ID" value="NZ_JBHUEM010000001.1"/>
</dbReference>
<feature type="transmembrane region" description="Helical" evidence="1">
    <location>
        <begin position="21"/>
        <end position="49"/>
    </location>
</feature>
<dbReference type="Proteomes" id="UP001597214">
    <property type="component" value="Unassembled WGS sequence"/>
</dbReference>
<feature type="transmembrane region" description="Helical" evidence="1">
    <location>
        <begin position="283"/>
        <end position="302"/>
    </location>
</feature>
<feature type="transmembrane region" description="Helical" evidence="1">
    <location>
        <begin position="61"/>
        <end position="80"/>
    </location>
</feature>
<gene>
    <name evidence="2" type="primary">pelG</name>
    <name evidence="2" type="ORF">ACFSCX_01080</name>
</gene>
<feature type="transmembrane region" description="Helical" evidence="1">
    <location>
        <begin position="349"/>
        <end position="368"/>
    </location>
</feature>
<proteinExistence type="predicted"/>
<feature type="transmembrane region" description="Helical" evidence="1">
    <location>
        <begin position="374"/>
        <end position="398"/>
    </location>
</feature>
<keyword evidence="1" id="KW-0812">Transmembrane</keyword>
<feature type="transmembrane region" description="Helical" evidence="1">
    <location>
        <begin position="243"/>
        <end position="263"/>
    </location>
</feature>
<keyword evidence="3" id="KW-1185">Reference proteome</keyword>
<feature type="transmembrane region" description="Helical" evidence="1">
    <location>
        <begin position="101"/>
        <end position="123"/>
    </location>
</feature>
<name>A0ABW4LM77_9BACI</name>
<feature type="transmembrane region" description="Helical" evidence="1">
    <location>
        <begin position="405"/>
        <end position="424"/>
    </location>
</feature>
<dbReference type="EMBL" id="JBHUEM010000001">
    <property type="protein sequence ID" value="MFD1735145.1"/>
    <property type="molecule type" value="Genomic_DNA"/>
</dbReference>
<protein>
    <submittedName>
        <fullName evidence="2">Exopolysaccharide Pel transporter PelG</fullName>
    </submittedName>
</protein>
<accession>A0ABW4LM77</accession>